<name>I3DYY3_BACMM</name>
<dbReference type="Pfam" id="PF14071">
    <property type="entry name" value="YlbD_coat"/>
    <property type="match status" value="1"/>
</dbReference>
<proteinExistence type="predicted"/>
<reference evidence="2 3" key="1">
    <citation type="journal article" date="2015" name="BMC Genomics">
        <title>Transcriptome analysis of thermophilic methylotrophic Bacillus methanolicus MGA3 using RNA-sequencing provides detailed insights into its previously uncharted transcriptional landscape.</title>
        <authorList>
            <person name="Irla M."/>
            <person name="Neshat A."/>
            <person name="Brautaset T."/>
            <person name="Ruckert C."/>
            <person name="Kalinowski J."/>
            <person name="Wendisch V.F."/>
        </authorList>
    </citation>
    <scope>NUCLEOTIDE SEQUENCE [LARGE SCALE GENOMIC DNA]</scope>
    <source>
        <strain evidence="3">MGA3 / ATCC 53907</strain>
    </source>
</reference>
<dbReference type="eggNOG" id="ENOG5032UYM">
    <property type="taxonomic scope" value="Bacteria"/>
</dbReference>
<dbReference type="HOGENOM" id="CLU_128053_0_0_9"/>
<evidence type="ECO:0000256" key="1">
    <source>
        <dbReference type="SAM" id="MobiDB-lite"/>
    </source>
</evidence>
<evidence type="ECO:0000313" key="2">
    <source>
        <dbReference type="EMBL" id="AIE59529.1"/>
    </source>
</evidence>
<protein>
    <submittedName>
        <fullName evidence="2">Uncharacterized protein</fullName>
    </submittedName>
</protein>
<sequence length="133" mass="15667">MAKKKLDPSVEKFKEFVQANPKIIKEVRKGETTWQELYEDWYLLGEEDPRWDMYRSEETEQKESVTEKKDDWKTQLIGLFKKMDVNQFEQQIHNISQALGAIQGVIGQFQDGSQTKSTSAKVQPPHPFQFRKD</sequence>
<evidence type="ECO:0000313" key="3">
    <source>
        <dbReference type="Proteomes" id="UP000027602"/>
    </source>
</evidence>
<dbReference type="KEGG" id="bmet:BMMGA3_05505"/>
<dbReference type="Proteomes" id="UP000027602">
    <property type="component" value="Chromosome"/>
</dbReference>
<feature type="region of interest" description="Disordered" evidence="1">
    <location>
        <begin position="110"/>
        <end position="133"/>
    </location>
</feature>
<dbReference type="EMBL" id="CP007739">
    <property type="protein sequence ID" value="AIE59529.1"/>
    <property type="molecule type" value="Genomic_DNA"/>
</dbReference>
<feature type="compositionally biased region" description="Polar residues" evidence="1">
    <location>
        <begin position="110"/>
        <end position="121"/>
    </location>
</feature>
<keyword evidence="3" id="KW-1185">Reference proteome</keyword>
<gene>
    <name evidence="2" type="ORF">BMMGA3_05505</name>
</gene>
<dbReference type="OrthoDB" id="1655540at2"/>
<dbReference type="AlphaFoldDB" id="I3DYY3"/>
<dbReference type="STRING" id="796606.BMMGA3_05505"/>
<organism evidence="2 3">
    <name type="scientific">Bacillus methanolicus (strain MGA3 / ATCC 53907)</name>
    <dbReference type="NCBI Taxonomy" id="796606"/>
    <lineage>
        <taxon>Bacteria</taxon>
        <taxon>Bacillati</taxon>
        <taxon>Bacillota</taxon>
        <taxon>Bacilli</taxon>
        <taxon>Bacillales</taxon>
        <taxon>Bacillaceae</taxon>
        <taxon>Bacillus</taxon>
    </lineage>
</organism>
<accession>I3DYY3</accession>
<dbReference type="RefSeq" id="WP_003348832.1">
    <property type="nucleotide sequence ID" value="NZ_ADWW01000004.1"/>
</dbReference>
<dbReference type="InterPro" id="IPR025953">
    <property type="entry name" value="YlbD_coat"/>
</dbReference>